<name>A0A8F1MB22_9BACT</name>
<sequence length="55" mass="5711">MSTTVIDSMDSVSKEFDKSLSGQIGGGIGAEIGLRNNKPTIIKPSGKQSSSEGRN</sequence>
<evidence type="ECO:0000256" key="1">
    <source>
        <dbReference type="SAM" id="MobiDB-lite"/>
    </source>
</evidence>
<evidence type="ECO:0000313" key="2">
    <source>
        <dbReference type="EMBL" id="QWQ31651.1"/>
    </source>
</evidence>
<dbReference type="EMBL" id="CP076459">
    <property type="protein sequence ID" value="QWQ31651.1"/>
    <property type="molecule type" value="Genomic_DNA"/>
</dbReference>
<reference evidence="2" key="1">
    <citation type="submission" date="2021-06" db="EMBL/GenBank/DDBJ databases">
        <title>An adapted protocol for Saccharibacteria cultivation: two new species join this phylum of Candidate Phyla Radiations.</title>
        <authorList>
            <person name="Ibrahim A."/>
            <person name="Maatouk M."/>
            <person name="Raoult D."/>
            <person name="Bittar F."/>
        </authorList>
    </citation>
    <scope>NUCLEOTIDE SEQUENCE</scope>
    <source>
        <strain evidence="2">IHU2</strain>
    </source>
</reference>
<feature type="compositionally biased region" description="Polar residues" evidence="1">
    <location>
        <begin position="46"/>
        <end position="55"/>
    </location>
</feature>
<dbReference type="KEGG" id="mvl:KOY49_01395"/>
<gene>
    <name evidence="2" type="ORF">KOY49_01395</name>
</gene>
<feature type="region of interest" description="Disordered" evidence="1">
    <location>
        <begin position="30"/>
        <end position="55"/>
    </location>
</feature>
<accession>A0A8F1MB22</accession>
<organism evidence="2 3">
    <name type="scientific">Candidatus Minimicrobia vallesae</name>
    <dbReference type="NCBI Taxonomy" id="2841264"/>
    <lineage>
        <taxon>Bacteria</taxon>
        <taxon>Candidatus Saccharimonadota</taxon>
        <taxon>Candidatus Saccharimonadota incertae sedis</taxon>
        <taxon>Candidatus Minimicrobia</taxon>
    </lineage>
</organism>
<evidence type="ECO:0000313" key="3">
    <source>
        <dbReference type="Proteomes" id="UP000677117"/>
    </source>
</evidence>
<protein>
    <submittedName>
        <fullName evidence="2">Uncharacterized protein</fullName>
    </submittedName>
</protein>
<keyword evidence="3" id="KW-1185">Reference proteome</keyword>
<proteinExistence type="predicted"/>
<dbReference type="AlphaFoldDB" id="A0A8F1MB22"/>
<dbReference type="RefSeq" id="WP_232736411.1">
    <property type="nucleotide sequence ID" value="NZ_CP076459.1"/>
</dbReference>
<dbReference type="Proteomes" id="UP000677117">
    <property type="component" value="Chromosome"/>
</dbReference>